<dbReference type="SMART" id="SM00320">
    <property type="entry name" value="WD40"/>
    <property type="match status" value="3"/>
</dbReference>
<dbReference type="InterPro" id="IPR029145">
    <property type="entry name" value="NBAS_N"/>
</dbReference>
<dbReference type="PANTHER" id="PTHR15922:SF2">
    <property type="entry name" value="NBAS SUBUNIT OF NRZ TETHERING COMPLEX"/>
    <property type="match status" value="1"/>
</dbReference>
<dbReference type="InterPro" id="IPR015943">
    <property type="entry name" value="WD40/YVTN_repeat-like_dom_sf"/>
</dbReference>
<feature type="domain" description="Neuroblastoma-amplified sequence N-terminal" evidence="1">
    <location>
        <begin position="87"/>
        <end position="375"/>
    </location>
</feature>
<sequence length="2417" mass="275720">MAPAEDESSEENILYNLTVHAEWKVDAEPFYRPQKDSKELSIWNKLTSASQRSLWNILKNIGIPFKSGLPCSLPAGLVQIVNSQLAWNIAVGKFGQLVAILQDQFIEIRSSHDDYNNIIGRSCVMPDTCPQWRQIAWSSDGALLAVSHSNGIIEIFDMFGNPLFSIPSVTETSSSNVGVPTDLTHSVAGLVFLENTKVKDGTAHLLVVNYLGKLSKYHVDRNSTYRLLHTFMLTSEHPQGVTGLVYLPQHSALIVGSHAPVAAGLDDSMSQAEQYGLSLWRILSDSPHYKLVTDYEQDLHKSKPKSFLKKLFLLPKLSWKNSKDSIFKMCLSPDTKQLVTLHYSGELVLWDVPSLRKRKSWLHEDQPGYDDISQEFLENPYKKKFLKDLVPSKNLIDINWWSENALILARCPGAVSLVSTNTLKNLLGAHPEWFEPSPRVTSTYEGRFLGLECSCRFVSKRHALAQNSSGSSSDDELFEDSDDDEDISWMRKTSQYTKQVLYYVTDNERFQPLRKKPKLVNRTYQLVCLRSTTPEELYAQKIDNEEYGEALALAKAYGLDCDLVYQRQWQKSPVSIASIEDYLRKISKRSWVLHECLERVPETINALRELMEYGLKGTDLQAMIAIAKREDGGRLVMCDDEDLIYDSDEEEDYDPFSPLCIQRRQDKIFQRREELLNQIDFQSLLLEQKELCRARLKLLQYLYRLRTYELILGGIHVAQERFDKVFFETFRSGNIVEEAIKFAQDSEVVAVEALFTYHGSAVLPHRLAILSNFPETTSPREYSNLLPEVGLSGMVFPWEEDRWRDDDWCEAEDCRCAVDIQYLDLGLNLYEEYPHLLKYKGLSHRESVLTQWYVERACEIELESRMVDNSVELIKIGIERGVPGLEDLLNDLLTMDCLVYDCHIDCGLSFQQLQNMSNIQKAHLLMSKSSVEKYIKNIYSWLIPFLKRCEKNDPHAYMNLLKQYLMDVAKEDITLPLKVFEASKSNLSSQIISNPADKIQMAVDVLYICERDDQLNKAESIIKCLPNKIQGPGSYIQDLHKQKERLESHIWAAKIFEENGLKQTIYSIKLSQESETAARNMLVKLTRAAGRRTPRLNEKGWISLHANVMHLQEKLFNQISVAETLEIFVASLLCSSNLDTIRLAKNYIARKHGDSRSSQGDGFIKVPFERTVKLVLSASQEYFNSALDLSHFSMEMAQSCLNLVEETSVAIQEELDLIEALSILGEFEITVLPLQLRLEKNRLKYVEAALNSRSNSYQLSDKLLQLAKLLRVSVDDAEIEGQVYKLIAEKALDAKDYMKAYYACSQLMEKSYPPAWSVCVDLSQNGNCVLGTRIELLEFALTYCDPDQIQSILDAKALIDIQMLYDQVCAEFGTMSSSDEKPSSMIDSTISDSGVSDFFTPEQSPQTSMHVLNQTKDILLSTGELTKGMLSSVTDVKWWHHTIHNLVKMVPVQRLNSNKEQFTDEQIWNFENQACHPFYGEIIENCVVDKKIANFETFEHQVPALVETSDIVLRTAKLKETLTEGKEYMPATEVLLKLAGATITTDFSLGLAYLLALPNIEDADQCFSQLPNTTLSIQLAKYYYSIQLYNYMSPQIVGRMADVFKHPPRVVVETVEEFLSHNPTLPADIQKCVERLNYYKNLIKDHAQARFLRGLGRGVDIQRFTEDNAYKHETILGLAMTTEADVFTIAISLAERYNLSQWEVYMTHLEFLFCESGLNTNILMKRVESASLMPTLLENYEQFIQRMQDYVYPFIDGQDHSRLTYYYSLLSKNETEHWWGEDLKPSVHVNLLKKLRPVAAGLDYKLLMTSEDPLVTVIQPILSKDNVNTIAKLSSRIPCKTGGFIRPGMVYSIWAAKSFWRSKETRSKLSGDAYWLQQYDDCLEFTQKMIPAEFLTFVESITFVLASREKLTLNCRENILKKALKYCHQDEGKKKKKQDDSKCDVTWIMAADTIEGYLEHLRSQNNPVIDTLKSSDDTSMKQYAKQFDLSMGNIEQIKKLHIQILVDGHPLELIDEILSVKSIKDWNTAAVVQNALVYTTEYICDKTCHSDIFDKLDGISVIEGIIQNVLSHQEMGGQLVTADEVLMQVLPFCSDTSIAVQPRLGLLATLEKNFKLKPEDVKLLLFYRTSAIIEESWPNHKITDDEIQSDESRHKLFTNLLSSSTNSGQFTAVCQLLKMWPAFECSSNQNNASDNPWIQLVTSMSTVPECVPVIGTILKDIPEEAALSEECVKFIVDQLLSKNYVVAAVKTALLSPYSHLHKSTIEHLQAQKEMEDDNELYNLILLNHLMSSTVNSCYYQPLVNFLLNEQVLYQDSLLPSHLDIDLICQELIDNGFKAEAGSKLNKHRRLFPEHDAENTTELSKENEIVGNLKPSVTVVPSTYEGNGLIREYTSAMKKMNEEPKMVTDGFEIPKEFE</sequence>
<organism evidence="3 4">
    <name type="scientific">Octopus vulgaris</name>
    <name type="common">Common octopus</name>
    <dbReference type="NCBI Taxonomy" id="6645"/>
    <lineage>
        <taxon>Eukaryota</taxon>
        <taxon>Metazoa</taxon>
        <taxon>Spiralia</taxon>
        <taxon>Lophotrochozoa</taxon>
        <taxon>Mollusca</taxon>
        <taxon>Cephalopoda</taxon>
        <taxon>Coleoidea</taxon>
        <taxon>Octopodiformes</taxon>
        <taxon>Octopoda</taxon>
        <taxon>Incirrata</taxon>
        <taxon>Octopodidae</taxon>
        <taxon>Octopus</taxon>
    </lineage>
</organism>
<evidence type="ECO:0000313" key="4">
    <source>
        <dbReference type="Proteomes" id="UP001162480"/>
    </source>
</evidence>
<dbReference type="Proteomes" id="UP001162480">
    <property type="component" value="Chromosome 15"/>
</dbReference>
<protein>
    <submittedName>
        <fullName evidence="3">Neuroblastoma-amplified sequence-like</fullName>
    </submittedName>
</protein>
<feature type="domain" description="NBAS subunit of NRZ tethering complex C-terminal" evidence="2">
    <location>
        <begin position="1994"/>
        <end position="2117"/>
    </location>
</feature>
<dbReference type="InterPro" id="IPR054751">
    <property type="entry name" value="NBAS_C"/>
</dbReference>
<dbReference type="Pfam" id="PF15492">
    <property type="entry name" value="Nbas_N"/>
    <property type="match status" value="1"/>
</dbReference>
<evidence type="ECO:0000313" key="3">
    <source>
        <dbReference type="EMBL" id="CAI9734157.1"/>
    </source>
</evidence>
<dbReference type="InterPro" id="IPR001680">
    <property type="entry name" value="WD40_rpt"/>
</dbReference>
<dbReference type="GO" id="GO:0006890">
    <property type="term" value="P:retrograde vesicle-mediated transport, Golgi to endoplasmic reticulum"/>
    <property type="evidence" value="ECO:0007669"/>
    <property type="project" value="TreeGrafter"/>
</dbReference>
<evidence type="ECO:0000259" key="2">
    <source>
        <dbReference type="Pfam" id="PF22913"/>
    </source>
</evidence>
<dbReference type="GO" id="GO:0070939">
    <property type="term" value="C:Dsl1/NZR complex"/>
    <property type="evidence" value="ECO:0007669"/>
    <property type="project" value="TreeGrafter"/>
</dbReference>
<keyword evidence="4" id="KW-1185">Reference proteome</keyword>
<evidence type="ECO:0000259" key="1">
    <source>
        <dbReference type="Pfam" id="PF15492"/>
    </source>
</evidence>
<dbReference type="EMBL" id="OX597828">
    <property type="protein sequence ID" value="CAI9734157.1"/>
    <property type="molecule type" value="Genomic_DNA"/>
</dbReference>
<dbReference type="SUPFAM" id="SSF50978">
    <property type="entry name" value="WD40 repeat-like"/>
    <property type="match status" value="1"/>
</dbReference>
<dbReference type="InterPro" id="IPR036322">
    <property type="entry name" value="WD40_repeat_dom_sf"/>
</dbReference>
<accession>A0AA36BI67</accession>
<reference evidence="3" key="1">
    <citation type="submission" date="2023-08" db="EMBL/GenBank/DDBJ databases">
        <authorList>
            <person name="Alioto T."/>
            <person name="Alioto T."/>
            <person name="Gomez Garrido J."/>
        </authorList>
    </citation>
    <scope>NUCLEOTIDE SEQUENCE</scope>
</reference>
<name>A0AA36BI67_OCTVU</name>
<dbReference type="Pfam" id="PF22913">
    <property type="entry name" value="NBAS_11th"/>
    <property type="match status" value="1"/>
</dbReference>
<dbReference type="GO" id="GO:0000149">
    <property type="term" value="F:SNARE binding"/>
    <property type="evidence" value="ECO:0007669"/>
    <property type="project" value="TreeGrafter"/>
</dbReference>
<dbReference type="Gene3D" id="2.130.10.10">
    <property type="entry name" value="YVTN repeat-like/Quinoprotein amine dehydrogenase"/>
    <property type="match status" value="1"/>
</dbReference>
<dbReference type="PANTHER" id="PTHR15922">
    <property type="entry name" value="NEUROBLASTOMA-AMPLIFIED SEQUENCE"/>
    <property type="match status" value="1"/>
</dbReference>
<gene>
    <name evidence="3" type="ORF">OCTVUL_1B027855</name>
</gene>
<proteinExistence type="predicted"/>